<name>A0A2C6MID5_9FIRM</name>
<dbReference type="Proteomes" id="UP000222564">
    <property type="component" value="Unassembled WGS sequence"/>
</dbReference>
<organism evidence="1 2">
    <name type="scientific">Desulforamulus profundi</name>
    <dbReference type="NCBI Taxonomy" id="1383067"/>
    <lineage>
        <taxon>Bacteria</taxon>
        <taxon>Bacillati</taxon>
        <taxon>Bacillota</taxon>
        <taxon>Clostridia</taxon>
        <taxon>Eubacteriales</taxon>
        <taxon>Peptococcaceae</taxon>
        <taxon>Desulforamulus</taxon>
    </lineage>
</organism>
<dbReference type="OrthoDB" id="1787243at2"/>
<accession>A0A2C6MID5</accession>
<dbReference type="AlphaFoldDB" id="A0A2C6MID5"/>
<evidence type="ECO:0000313" key="1">
    <source>
        <dbReference type="EMBL" id="PHJ39216.1"/>
    </source>
</evidence>
<sequence>MTQFIKNCPVCGEILVERLVNVDVQEDVNVCHAESIPALVCENKSCSNQERYFAPFSYNLLKMKCPEINKL</sequence>
<dbReference type="EMBL" id="AWQQ01000027">
    <property type="protein sequence ID" value="PHJ39216.1"/>
    <property type="molecule type" value="Genomic_DNA"/>
</dbReference>
<dbReference type="RefSeq" id="WP_099082349.1">
    <property type="nucleotide sequence ID" value="NZ_AWQQ01000027.1"/>
</dbReference>
<gene>
    <name evidence="1" type="ORF">P378_04585</name>
</gene>
<evidence type="ECO:0000313" key="2">
    <source>
        <dbReference type="Proteomes" id="UP000222564"/>
    </source>
</evidence>
<reference evidence="1 2" key="1">
    <citation type="submission" date="2013-09" db="EMBL/GenBank/DDBJ databases">
        <title>Biodegradation of hydrocarbons in the deep terrestrial subsurface : characterization of a microbial consortium composed of two Desulfotomaculum species originating from a deep geological formation.</title>
        <authorList>
            <person name="Aullo T."/>
            <person name="Berlendis S."/>
            <person name="Lascourreges J.-F."/>
            <person name="Dessort D."/>
            <person name="Saint-Laurent S."/>
            <person name="Schraauwers B."/>
            <person name="Mas J."/>
            <person name="Magot M."/>
            <person name="Ranchou-Peyruse A."/>
        </authorList>
    </citation>
    <scope>NUCLEOTIDE SEQUENCE [LARGE SCALE GENOMIC DNA]</scope>
    <source>
        <strain evidence="1 2">Bs107</strain>
    </source>
</reference>
<comment type="caution">
    <text evidence="1">The sequence shown here is derived from an EMBL/GenBank/DDBJ whole genome shotgun (WGS) entry which is preliminary data.</text>
</comment>
<protein>
    <submittedName>
        <fullName evidence="1">Uncharacterized protein</fullName>
    </submittedName>
</protein>
<keyword evidence="2" id="KW-1185">Reference proteome</keyword>
<proteinExistence type="predicted"/>